<feature type="compositionally biased region" description="Low complexity" evidence="1">
    <location>
        <begin position="261"/>
        <end position="272"/>
    </location>
</feature>
<name>A0A1Y1UT07_9TREE</name>
<evidence type="ECO:0000256" key="1">
    <source>
        <dbReference type="SAM" id="MobiDB-lite"/>
    </source>
</evidence>
<dbReference type="InParanoid" id="A0A1Y1UT07"/>
<evidence type="ECO:0000313" key="3">
    <source>
        <dbReference type="EMBL" id="ORX40566.1"/>
    </source>
</evidence>
<feature type="compositionally biased region" description="Low complexity" evidence="1">
    <location>
        <begin position="25"/>
        <end position="39"/>
    </location>
</feature>
<organism evidence="3 4">
    <name type="scientific">Kockovaella imperatae</name>
    <dbReference type="NCBI Taxonomy" id="4999"/>
    <lineage>
        <taxon>Eukaryota</taxon>
        <taxon>Fungi</taxon>
        <taxon>Dikarya</taxon>
        <taxon>Basidiomycota</taxon>
        <taxon>Agaricomycotina</taxon>
        <taxon>Tremellomycetes</taxon>
        <taxon>Tremellales</taxon>
        <taxon>Cuniculitremaceae</taxon>
        <taxon>Kockovaella</taxon>
    </lineage>
</organism>
<dbReference type="PANTHER" id="PTHR10688">
    <property type="entry name" value="PWWP DOMAIN-CONTAINING PROTEIN"/>
    <property type="match status" value="1"/>
</dbReference>
<dbReference type="RefSeq" id="XP_021874245.1">
    <property type="nucleotide sequence ID" value="XM_022014255.1"/>
</dbReference>
<dbReference type="PROSITE" id="PS50812">
    <property type="entry name" value="PWWP"/>
    <property type="match status" value="1"/>
</dbReference>
<dbReference type="InterPro" id="IPR052657">
    <property type="entry name" value="PDP_family_Arabidopsis"/>
</dbReference>
<evidence type="ECO:0000259" key="2">
    <source>
        <dbReference type="PROSITE" id="PS50812"/>
    </source>
</evidence>
<feature type="compositionally biased region" description="Low complexity" evidence="1">
    <location>
        <begin position="382"/>
        <end position="393"/>
    </location>
</feature>
<protein>
    <recommendedName>
        <fullName evidence="2">PWWP domain-containing protein</fullName>
    </recommendedName>
</protein>
<dbReference type="PANTHER" id="PTHR10688:SF5">
    <property type="entry name" value="PWWP DOMAIN-CONTAINING PROTEIN 1-RELATED"/>
    <property type="match status" value="1"/>
</dbReference>
<feature type="compositionally biased region" description="Acidic residues" evidence="1">
    <location>
        <begin position="209"/>
        <end position="220"/>
    </location>
</feature>
<dbReference type="OrthoDB" id="62853at2759"/>
<dbReference type="Gene3D" id="2.30.30.140">
    <property type="match status" value="1"/>
</dbReference>
<dbReference type="EMBL" id="NBSH01000001">
    <property type="protein sequence ID" value="ORX40566.1"/>
    <property type="molecule type" value="Genomic_DNA"/>
</dbReference>
<reference evidence="3 4" key="1">
    <citation type="submission" date="2017-03" db="EMBL/GenBank/DDBJ databases">
        <title>Widespread Adenine N6-methylation of Active Genes in Fungi.</title>
        <authorList>
            <consortium name="DOE Joint Genome Institute"/>
            <person name="Mondo S.J."/>
            <person name="Dannebaum R.O."/>
            <person name="Kuo R.C."/>
            <person name="Louie K.B."/>
            <person name="Bewick A.J."/>
            <person name="Labutti K."/>
            <person name="Haridas S."/>
            <person name="Kuo A."/>
            <person name="Salamov A."/>
            <person name="Ahrendt S.R."/>
            <person name="Lau R."/>
            <person name="Bowen B.P."/>
            <person name="Lipzen A."/>
            <person name="Sullivan W."/>
            <person name="Andreopoulos W.B."/>
            <person name="Clum A."/>
            <person name="Lindquist E."/>
            <person name="Daum C."/>
            <person name="Northen T.R."/>
            <person name="Ramamoorthy G."/>
            <person name="Schmitz R.J."/>
            <person name="Gryganskyi A."/>
            <person name="Culley D."/>
            <person name="Magnuson J."/>
            <person name="James T.Y."/>
            <person name="O'Malley M.A."/>
            <person name="Stajich J.E."/>
            <person name="Spatafora J.W."/>
            <person name="Visel A."/>
            <person name="Grigoriev I.V."/>
        </authorList>
    </citation>
    <scope>NUCLEOTIDE SEQUENCE [LARGE SCALE GENOMIC DNA]</scope>
    <source>
        <strain evidence="3 4">NRRL Y-17943</strain>
    </source>
</reference>
<feature type="region of interest" description="Disordered" evidence="1">
    <location>
        <begin position="205"/>
        <end position="286"/>
    </location>
</feature>
<accession>A0A1Y1UT07</accession>
<dbReference type="InterPro" id="IPR000313">
    <property type="entry name" value="PWWP_dom"/>
</dbReference>
<keyword evidence="4" id="KW-1185">Reference proteome</keyword>
<feature type="domain" description="PWWP" evidence="2">
    <location>
        <begin position="95"/>
        <end position="159"/>
    </location>
</feature>
<feature type="region of interest" description="Disordered" evidence="1">
    <location>
        <begin position="1"/>
        <end position="94"/>
    </location>
</feature>
<feature type="compositionally biased region" description="Basic residues" evidence="1">
    <location>
        <begin position="224"/>
        <end position="243"/>
    </location>
</feature>
<proteinExistence type="predicted"/>
<dbReference type="AlphaFoldDB" id="A0A1Y1UT07"/>
<dbReference type="SUPFAM" id="SSF63748">
    <property type="entry name" value="Tudor/PWWP/MBT"/>
    <property type="match status" value="1"/>
</dbReference>
<dbReference type="SMART" id="SM00293">
    <property type="entry name" value="PWWP"/>
    <property type="match status" value="1"/>
</dbReference>
<feature type="region of interest" description="Disordered" evidence="1">
    <location>
        <begin position="382"/>
        <end position="441"/>
    </location>
</feature>
<dbReference type="Proteomes" id="UP000193218">
    <property type="component" value="Unassembled WGS sequence"/>
</dbReference>
<dbReference type="STRING" id="4999.A0A1Y1UT07"/>
<feature type="compositionally biased region" description="Basic and acidic residues" evidence="1">
    <location>
        <begin position="406"/>
        <end position="432"/>
    </location>
</feature>
<feature type="compositionally biased region" description="Low complexity" evidence="1">
    <location>
        <begin position="72"/>
        <end position="87"/>
    </location>
</feature>
<dbReference type="Pfam" id="PF00855">
    <property type="entry name" value="PWWP"/>
    <property type="match status" value="1"/>
</dbReference>
<dbReference type="GeneID" id="33556063"/>
<evidence type="ECO:0000313" key="4">
    <source>
        <dbReference type="Proteomes" id="UP000193218"/>
    </source>
</evidence>
<gene>
    <name evidence="3" type="ORF">BD324DRAFT_611299</name>
</gene>
<feature type="compositionally biased region" description="Basic and acidic residues" evidence="1">
    <location>
        <begin position="41"/>
        <end position="51"/>
    </location>
</feature>
<sequence>MSSEEIIPASSAPQDSTSKPEEDPSASASFAAADPSSAEPTEEKTSGEKQRPASSPVRKIARPAKARSSMPGGSSKKGGAASKGGASQPIKSYSPGDIVLARLKGFPAWPGRITDPSRVSADVLKSRPSTKPYIYCVEFFPAGDFAWINANEIKSLTPSDIEAYISEPHRKVSSSLREAYLTAQDPTEWDEAQVGYRKAKEEAAAAAAEEVDELEDDDDAPSGGKRKRAAEKKTKAKKPKAAKKSAAEVESEEEAPKSKKAAPASKAPASKAPDSKPVDDDPLASDPECIKVKDWRHKLQRGFLGKSLPEASEMAHYDDIFKTIEGHKGMTIDALSYSKIGKVMKKIAVLEGIPKNDEYKFTDRASKLMHSWQEFIDKKGVANGNHADANGDAPSKSDAPTAAATEDVKMAEDKSGGSESKEEPAAETKPEGAEAAGPNGE</sequence>
<comment type="caution">
    <text evidence="3">The sequence shown here is derived from an EMBL/GenBank/DDBJ whole genome shotgun (WGS) entry which is preliminary data.</text>
</comment>